<organism evidence="4 5">
    <name type="scientific">Fictibacillus arsenicus</name>
    <dbReference type="NCBI Taxonomy" id="255247"/>
    <lineage>
        <taxon>Bacteria</taxon>
        <taxon>Bacillati</taxon>
        <taxon>Bacillota</taxon>
        <taxon>Bacilli</taxon>
        <taxon>Bacillales</taxon>
        <taxon>Fictibacillaceae</taxon>
        <taxon>Fictibacillus</taxon>
    </lineage>
</organism>
<dbReference type="STRING" id="255247.ABE41_002915"/>
<feature type="domain" description="VWFA" evidence="3">
    <location>
        <begin position="131"/>
        <end position="319"/>
    </location>
</feature>
<feature type="chain" id="PRO_5039097552" description="VWFA domain-containing protein" evidence="2">
    <location>
        <begin position="27"/>
        <end position="433"/>
    </location>
</feature>
<dbReference type="PROSITE" id="PS51257">
    <property type="entry name" value="PROKAR_LIPOPROTEIN"/>
    <property type="match status" value="1"/>
</dbReference>
<accession>A0A1B1Z0R2</accession>
<keyword evidence="1" id="KW-0175">Coiled coil</keyword>
<evidence type="ECO:0000259" key="3">
    <source>
        <dbReference type="PROSITE" id="PS50234"/>
    </source>
</evidence>
<protein>
    <recommendedName>
        <fullName evidence="3">VWFA domain-containing protein</fullName>
    </recommendedName>
</protein>
<evidence type="ECO:0000313" key="4">
    <source>
        <dbReference type="EMBL" id="ANX10964.1"/>
    </source>
</evidence>
<dbReference type="Proteomes" id="UP000077412">
    <property type="component" value="Chromosome"/>
</dbReference>
<dbReference type="PROSITE" id="PS50234">
    <property type="entry name" value="VWFA"/>
    <property type="match status" value="1"/>
</dbReference>
<keyword evidence="2" id="KW-0732">Signal</keyword>
<dbReference type="EMBL" id="CP016761">
    <property type="protein sequence ID" value="ANX10964.1"/>
    <property type="molecule type" value="Genomic_DNA"/>
</dbReference>
<gene>
    <name evidence="4" type="ORF">ABE41_002915</name>
</gene>
<dbReference type="InterPro" id="IPR002035">
    <property type="entry name" value="VWF_A"/>
</dbReference>
<evidence type="ECO:0000256" key="2">
    <source>
        <dbReference type="SAM" id="SignalP"/>
    </source>
</evidence>
<dbReference type="SUPFAM" id="SSF53300">
    <property type="entry name" value="vWA-like"/>
    <property type="match status" value="1"/>
</dbReference>
<evidence type="ECO:0000313" key="5">
    <source>
        <dbReference type="Proteomes" id="UP000077412"/>
    </source>
</evidence>
<name>A0A1B1Z0R2_9BACL</name>
<feature type="coiled-coil region" evidence="1">
    <location>
        <begin position="377"/>
        <end position="429"/>
    </location>
</feature>
<dbReference type="Gene3D" id="3.40.50.410">
    <property type="entry name" value="von Willebrand factor, type A domain"/>
    <property type="match status" value="1"/>
</dbReference>
<dbReference type="SMART" id="SM00327">
    <property type="entry name" value="VWA"/>
    <property type="match status" value="1"/>
</dbReference>
<dbReference type="RefSeq" id="WP_066286369.1">
    <property type="nucleotide sequence ID" value="NZ_CP016761.1"/>
</dbReference>
<dbReference type="InterPro" id="IPR036465">
    <property type="entry name" value="vWFA_dom_sf"/>
</dbReference>
<keyword evidence="5" id="KW-1185">Reference proteome</keyword>
<sequence length="433" mass="47960">MKTLLKSKLALKISLLCLIAVLSACSDSESASTKEKEVKKAEVEKEKIPEAADDVEDMINEGPGFALEKEDEEIKKQLEKYPNKLKGEEAYNLAVFLGAAEYQKVFKLYDDYNPGFNDVEGAPGSDAKPRNLVLLLDSSGSMNGKVDGGVKMDLAKQAISNFASKANKEDRVMLRVYGHKGTSKDSDKKVSCESHEVVYPLSEYDQAAFSESLNTFKPAGWTPIAGSIQQVEKDLAGQANPETETIVYIISDGVETCDGDPVEAARALHNSSLKAQVNIIGFDVDDKGQQQLKATAEAGGGEYKTVRNASELNSIFKTLMEQAWEGIKKDQWAANSGTQVNYAYVDKLEVLNELKFRVSDVVSTEAMGLNNMIGAMEQEKMITLEEAEKARAKVKEREEKIKKYNEEKFEELKKQTDEEKDRVFKLINEASQN</sequence>
<dbReference type="KEGG" id="far:ABE41_002915"/>
<evidence type="ECO:0000256" key="1">
    <source>
        <dbReference type="SAM" id="Coils"/>
    </source>
</evidence>
<proteinExistence type="predicted"/>
<reference evidence="4 5" key="1">
    <citation type="submission" date="2016-08" db="EMBL/GenBank/DDBJ databases">
        <title>Complete genome sequence of Fictibacillus arsenicus G25-54, a strain with toxicity to nematodes and a potential arsenic-resistance activity.</title>
        <authorList>
            <person name="Zheng Z."/>
        </authorList>
    </citation>
    <scope>NUCLEOTIDE SEQUENCE [LARGE SCALE GENOMIC DNA]</scope>
    <source>
        <strain evidence="4 5">G25-54</strain>
    </source>
</reference>
<dbReference type="AlphaFoldDB" id="A0A1B1Z0R2"/>
<dbReference type="Pfam" id="PF00092">
    <property type="entry name" value="VWA"/>
    <property type="match status" value="1"/>
</dbReference>
<feature type="signal peptide" evidence="2">
    <location>
        <begin position="1"/>
        <end position="26"/>
    </location>
</feature>